<sequence>MQTERVTFLTTPDQKAALDAFASSNGMSVGHVVREAANRYISEGAGDDEAALAALIDEVNDAVPRMRADLQQSIAAIRAANARVDAILSDEGVRRL</sequence>
<keyword evidence="2" id="KW-1185">Reference proteome</keyword>
<accession>A0A1X7GAV8</accession>
<name>A0A1X7GAV8_9SPHN</name>
<dbReference type="EMBL" id="LT840185">
    <property type="protein sequence ID" value="SMF66227.1"/>
    <property type="molecule type" value="Genomic_DNA"/>
</dbReference>
<dbReference type="AlphaFoldDB" id="A0A1X7GAV8"/>
<gene>
    <name evidence="1" type="ORF">SAMN06295910_1377</name>
</gene>
<evidence type="ECO:0000313" key="2">
    <source>
        <dbReference type="Proteomes" id="UP000192934"/>
    </source>
</evidence>
<evidence type="ECO:0000313" key="1">
    <source>
        <dbReference type="EMBL" id="SMF66227.1"/>
    </source>
</evidence>
<dbReference type="STRING" id="941907.SAMN06295910_1377"/>
<organism evidence="1 2">
    <name type="scientific">Allosphingosinicella indica</name>
    <dbReference type="NCBI Taxonomy" id="941907"/>
    <lineage>
        <taxon>Bacteria</taxon>
        <taxon>Pseudomonadati</taxon>
        <taxon>Pseudomonadota</taxon>
        <taxon>Alphaproteobacteria</taxon>
        <taxon>Sphingomonadales</taxon>
        <taxon>Sphingomonadaceae</taxon>
        <taxon>Allosphingosinicella</taxon>
    </lineage>
</organism>
<dbReference type="OrthoDB" id="7573169at2"/>
<dbReference type="Proteomes" id="UP000192934">
    <property type="component" value="Chromosome I"/>
</dbReference>
<proteinExistence type="predicted"/>
<protein>
    <recommendedName>
        <fullName evidence="3">Ribbon-helix-helix protein, CopG family</fullName>
    </recommendedName>
</protein>
<reference evidence="2" key="1">
    <citation type="submission" date="2017-04" db="EMBL/GenBank/DDBJ databases">
        <authorList>
            <person name="Varghese N."/>
            <person name="Submissions S."/>
        </authorList>
    </citation>
    <scope>NUCLEOTIDE SEQUENCE [LARGE SCALE GENOMIC DNA]</scope>
    <source>
        <strain evidence="2">Dd16</strain>
    </source>
</reference>
<dbReference type="RefSeq" id="WP_085218118.1">
    <property type="nucleotide sequence ID" value="NZ_LT840185.1"/>
</dbReference>
<evidence type="ECO:0008006" key="3">
    <source>
        <dbReference type="Google" id="ProtNLM"/>
    </source>
</evidence>